<evidence type="ECO:0000313" key="4">
    <source>
        <dbReference type="EMBL" id="AGH97516.1"/>
    </source>
</evidence>
<dbReference type="RefSeq" id="WP_015467068.1">
    <property type="nucleotide sequence ID" value="NC_020812.1"/>
</dbReference>
<dbReference type="Pfam" id="PF01571">
    <property type="entry name" value="GCV_T"/>
    <property type="match status" value="1"/>
</dbReference>
<dbReference type="InterPro" id="IPR057460">
    <property type="entry name" value="CAF17_C"/>
</dbReference>
<keyword evidence="1" id="KW-0809">Transit peptide</keyword>
<dbReference type="NCBIfam" id="TIGR03317">
    <property type="entry name" value="ygfZ_signature"/>
    <property type="match status" value="1"/>
</dbReference>
<dbReference type="EMBL" id="CP003538">
    <property type="protein sequence ID" value="AGH97516.1"/>
    <property type="molecule type" value="Genomic_DNA"/>
</dbReference>
<dbReference type="Pfam" id="PF25455">
    <property type="entry name" value="Beta-barrel_CAF17_C"/>
    <property type="match status" value="1"/>
</dbReference>
<proteinExistence type="predicted"/>
<dbReference type="PATRIC" id="fig|349215.9.peg.681"/>
<dbReference type="SUPFAM" id="SSF103025">
    <property type="entry name" value="Folate-binding domain"/>
    <property type="match status" value="1"/>
</dbReference>
<organism evidence="4 5">
    <name type="scientific">Micavibrio aeruginosavorus EPB</name>
    <dbReference type="NCBI Taxonomy" id="349215"/>
    <lineage>
        <taxon>Bacteria</taxon>
        <taxon>Pseudomonadati</taxon>
        <taxon>Bdellovibrionota</taxon>
        <taxon>Bdellovibrionia</taxon>
        <taxon>Bdellovibrionales</taxon>
        <taxon>Pseudobdellovibrionaceae</taxon>
        <taxon>Micavibrio</taxon>
    </lineage>
</organism>
<name>M4VHK9_9BACT</name>
<dbReference type="Gene3D" id="3.30.1360.120">
    <property type="entry name" value="Probable tRNA modification gtpase trme, domain 1"/>
    <property type="match status" value="2"/>
</dbReference>
<dbReference type="OrthoDB" id="9796287at2"/>
<evidence type="ECO:0000259" key="3">
    <source>
        <dbReference type="Pfam" id="PF25455"/>
    </source>
</evidence>
<dbReference type="AlphaFoldDB" id="M4VHK9"/>
<protein>
    <submittedName>
        <fullName evidence="4">Folate-dependent protein for Fe/S cluster synthesis/repair in oxidative stress</fullName>
    </submittedName>
</protein>
<accession>M4VHK9</accession>
<dbReference type="HOGENOM" id="CLU_007884_7_1_5"/>
<dbReference type="GO" id="GO:0016226">
    <property type="term" value="P:iron-sulfur cluster assembly"/>
    <property type="evidence" value="ECO:0007669"/>
    <property type="project" value="TreeGrafter"/>
</dbReference>
<feature type="domain" description="GCVT N-terminal" evidence="2">
    <location>
        <begin position="11"/>
        <end position="85"/>
    </location>
</feature>
<dbReference type="PANTHER" id="PTHR22602">
    <property type="entry name" value="TRANSFERASE CAF17, MITOCHONDRIAL-RELATED"/>
    <property type="match status" value="1"/>
</dbReference>
<dbReference type="InterPro" id="IPR027266">
    <property type="entry name" value="TrmE/GcvT-like"/>
</dbReference>
<evidence type="ECO:0000313" key="5">
    <source>
        <dbReference type="Proteomes" id="UP000011932"/>
    </source>
</evidence>
<sequence>MNHFYCQIPNRGRIRVGGADATRFLQDLVTGDIETASETRSVYACLLTAQGRFLHDFFVTKQGDDYLLECEGGTRAEDLAARLKRYKLRSAVTLDCEPAVTIYAGTGPVPDGNYADPRHADLGWRGPIAPTDSTQADFSRWDDHRIRLCIPDGSRDLVPEQSLLMENNMDRLHGVSFTKGCFVGQEITARMYHRNLGKKVLMALSFPTTPPAPGTMITDDAGEIGEMRSSSGTVGLAVVKRDAIDRLSAIGIEPL</sequence>
<dbReference type="Proteomes" id="UP000011932">
    <property type="component" value="Chromosome"/>
</dbReference>
<feature type="domain" description="CAF17 C-terminal" evidence="3">
    <location>
        <begin position="199"/>
        <end position="245"/>
    </location>
</feature>
<dbReference type="STRING" id="349215.A11S_692"/>
<dbReference type="InterPro" id="IPR017703">
    <property type="entry name" value="YgfZ/GCV_T_CS"/>
</dbReference>
<reference evidence="4 5" key="1">
    <citation type="journal article" date="2013" name="ISME J.">
        <title>By their genes ye shall know them: genomic signatures of predatory bacteria.</title>
        <authorList>
            <person name="Pasternak Z."/>
            <person name="Pietrokovski S."/>
            <person name="Rotem O."/>
            <person name="Gophna U."/>
            <person name="Lurie-Weinberger M.N."/>
            <person name="Jurkevitch E."/>
        </authorList>
    </citation>
    <scope>NUCLEOTIDE SEQUENCE [LARGE SCALE GENOMIC DNA]</scope>
    <source>
        <strain evidence="4">EPB</strain>
    </source>
</reference>
<dbReference type="PANTHER" id="PTHR22602:SF0">
    <property type="entry name" value="TRANSFERASE CAF17, MITOCHONDRIAL-RELATED"/>
    <property type="match status" value="1"/>
</dbReference>
<evidence type="ECO:0000256" key="1">
    <source>
        <dbReference type="ARBA" id="ARBA00022946"/>
    </source>
</evidence>
<gene>
    <name evidence="4" type="ORF">A11S_692</name>
</gene>
<dbReference type="InterPro" id="IPR045179">
    <property type="entry name" value="YgfZ/GcvT"/>
</dbReference>
<evidence type="ECO:0000259" key="2">
    <source>
        <dbReference type="Pfam" id="PF01571"/>
    </source>
</evidence>
<dbReference type="KEGG" id="man:A11S_692"/>
<dbReference type="InterPro" id="IPR006222">
    <property type="entry name" value="GCVT_N"/>
</dbReference>